<keyword evidence="1" id="KW-1090">Inhibition of host innate immune response by virus</keyword>
<dbReference type="InterPro" id="IPR001279">
    <property type="entry name" value="Metallo-B-lactamas"/>
</dbReference>
<proteinExistence type="inferred from homology"/>
<evidence type="ECO:0000259" key="5">
    <source>
        <dbReference type="SMART" id="SM00849"/>
    </source>
</evidence>
<dbReference type="EMBL" id="BK015278">
    <property type="protein sequence ID" value="DAD99193.1"/>
    <property type="molecule type" value="Genomic_DNA"/>
</dbReference>
<dbReference type="Pfam" id="PF12706">
    <property type="entry name" value="Lactamase_B_2"/>
    <property type="match status" value="1"/>
</dbReference>
<name>A0A8S5NWQ7_9CAUD</name>
<dbReference type="PANTHER" id="PTHR47619">
    <property type="entry name" value="METALLO-HYDROLASE YYCJ-RELATED"/>
    <property type="match status" value="1"/>
</dbReference>
<evidence type="ECO:0000313" key="6">
    <source>
        <dbReference type="EMBL" id="DAD99193.1"/>
    </source>
</evidence>
<evidence type="ECO:0000256" key="4">
    <source>
        <dbReference type="ARBA" id="ARBA00034308"/>
    </source>
</evidence>
<evidence type="ECO:0000256" key="1">
    <source>
        <dbReference type="ARBA" id="ARBA00022632"/>
    </source>
</evidence>
<dbReference type="Gene3D" id="3.60.15.10">
    <property type="entry name" value="Ribonuclease Z/Hydroxyacylglutathione hydrolase-like"/>
    <property type="match status" value="1"/>
</dbReference>
<keyword evidence="1" id="KW-0945">Host-virus interaction</keyword>
<comment type="similarity">
    <text evidence="4">Belongs to the anti-Pycsar protein Apyc1 family.</text>
</comment>
<dbReference type="PANTHER" id="PTHR47619:SF1">
    <property type="entry name" value="EXODEOXYRIBONUCLEASE WALJ"/>
    <property type="match status" value="1"/>
</dbReference>
<feature type="domain" description="Metallo-beta-lactamase" evidence="5">
    <location>
        <begin position="12"/>
        <end position="183"/>
    </location>
</feature>
<protein>
    <submittedName>
        <fullName evidence="6">YycJ-like MBL-fold protein</fullName>
    </submittedName>
</protein>
<evidence type="ECO:0000256" key="2">
    <source>
        <dbReference type="ARBA" id="ARBA00023280"/>
    </source>
</evidence>
<organism evidence="6">
    <name type="scientific">Myoviridae sp. ctj994</name>
    <dbReference type="NCBI Taxonomy" id="2825160"/>
    <lineage>
        <taxon>Viruses</taxon>
        <taxon>Duplodnaviria</taxon>
        <taxon>Heunggongvirae</taxon>
        <taxon>Uroviricota</taxon>
        <taxon>Caudoviricetes</taxon>
    </lineage>
</organism>
<dbReference type="SMART" id="SM00849">
    <property type="entry name" value="Lactamase_B"/>
    <property type="match status" value="1"/>
</dbReference>
<dbReference type="InterPro" id="IPR052533">
    <property type="entry name" value="WalJ/YycJ-like"/>
</dbReference>
<reference evidence="6" key="1">
    <citation type="journal article" date="2021" name="Proc. Natl. Acad. Sci. U.S.A.">
        <title>A Catalog of Tens of Thousands of Viruses from Human Metagenomes Reveals Hidden Associations with Chronic Diseases.</title>
        <authorList>
            <person name="Tisza M.J."/>
            <person name="Buck C.B."/>
        </authorList>
    </citation>
    <scope>NUCLEOTIDE SEQUENCE</scope>
    <source>
        <strain evidence="6">Ctj994</strain>
    </source>
</reference>
<dbReference type="InterPro" id="IPR036866">
    <property type="entry name" value="RibonucZ/Hydroxyglut_hydro"/>
</dbReference>
<comment type="function">
    <text evidence="3">Counteracts the host Pycsar antiviral defense system. Phosphodiesterase that enables metal-dependent hydrolysis of host cyclic nucleotide Pycsar defense signals such as cCMP and cUMP.</text>
</comment>
<accession>A0A8S5NWQ7</accession>
<keyword evidence="2" id="KW-0899">Viral immunoevasion</keyword>
<evidence type="ECO:0000256" key="3">
    <source>
        <dbReference type="ARBA" id="ARBA00034293"/>
    </source>
</evidence>
<dbReference type="SUPFAM" id="SSF56281">
    <property type="entry name" value="Metallo-hydrolase/oxidoreductase"/>
    <property type="match status" value="1"/>
</dbReference>
<dbReference type="GO" id="GO:0052170">
    <property type="term" value="P:symbiont-mediated suppression of host innate immune response"/>
    <property type="evidence" value="ECO:0007669"/>
    <property type="project" value="UniProtKB-KW"/>
</dbReference>
<sequence length="240" mass="27422">MISIQAFGSSSKGNCYRIKTSTNGDELLLDAGLPFKDIQRYCRFNFLHLCGTLLTHQHGDHSKAVNDLLKLGHRVYMLSDTANALYVSDKHTAILITPKVQFTVGNFSILPFELEHDVPNIGFLISDGEEKLLYITDTYYCRYTFKDVDHIMVECNHSYEILNQHVEAGYLDEKRMERLIQSHFSLENVIKFLKSMDLTKCQDIRLLHLSDSNSDAETFKRAVQAATGKLVIVEQERSPL</sequence>